<protein>
    <submittedName>
        <fullName evidence="1">Uncharacterized protein</fullName>
    </submittedName>
</protein>
<dbReference type="EMBL" id="BARV01044231">
    <property type="protein sequence ID" value="GAI70320.1"/>
    <property type="molecule type" value="Genomic_DNA"/>
</dbReference>
<dbReference type="AlphaFoldDB" id="X1S4F1"/>
<sequence length="81" mass="9636">AFQITDIGLVYVDCTGPAAEDFSHKDQYDMIGYIERFEKYGTISINKARNLHYTFYREYGQKMRRSPFVPMDPVDTVEIWW</sequence>
<evidence type="ECO:0000313" key="1">
    <source>
        <dbReference type="EMBL" id="GAI70320.1"/>
    </source>
</evidence>
<name>X1S4F1_9ZZZZ</name>
<accession>X1S4F1</accession>
<proteinExistence type="predicted"/>
<comment type="caution">
    <text evidence="1">The sequence shown here is derived from an EMBL/GenBank/DDBJ whole genome shotgun (WGS) entry which is preliminary data.</text>
</comment>
<reference evidence="1" key="1">
    <citation type="journal article" date="2014" name="Front. Microbiol.">
        <title>High frequency of phylogenetically diverse reductive dehalogenase-homologous genes in deep subseafloor sedimentary metagenomes.</title>
        <authorList>
            <person name="Kawai M."/>
            <person name="Futagami T."/>
            <person name="Toyoda A."/>
            <person name="Takaki Y."/>
            <person name="Nishi S."/>
            <person name="Hori S."/>
            <person name="Arai W."/>
            <person name="Tsubouchi T."/>
            <person name="Morono Y."/>
            <person name="Uchiyama I."/>
            <person name="Ito T."/>
            <person name="Fujiyama A."/>
            <person name="Inagaki F."/>
            <person name="Takami H."/>
        </authorList>
    </citation>
    <scope>NUCLEOTIDE SEQUENCE</scope>
    <source>
        <strain evidence="1">Expedition CK06-06</strain>
    </source>
</reference>
<feature type="non-terminal residue" evidence="1">
    <location>
        <position position="1"/>
    </location>
</feature>
<organism evidence="1">
    <name type="scientific">marine sediment metagenome</name>
    <dbReference type="NCBI Taxonomy" id="412755"/>
    <lineage>
        <taxon>unclassified sequences</taxon>
        <taxon>metagenomes</taxon>
        <taxon>ecological metagenomes</taxon>
    </lineage>
</organism>
<gene>
    <name evidence="1" type="ORF">S06H3_65585</name>
</gene>